<evidence type="ECO:0000313" key="3">
    <source>
        <dbReference type="Proteomes" id="UP000184096"/>
    </source>
</evidence>
<dbReference type="RefSeq" id="WP_156898432.1">
    <property type="nucleotide sequence ID" value="NZ_LT670849.1"/>
</dbReference>
<dbReference type="AlphaFoldDB" id="A0A1M7TEB9"/>
<gene>
    <name evidence="2" type="ORF">SAMN05444170_1495</name>
</gene>
<dbReference type="EMBL" id="LT670849">
    <property type="protein sequence ID" value="SHN69104.1"/>
    <property type="molecule type" value="Genomic_DNA"/>
</dbReference>
<sequence>MATPLAHDAKIINLNEARGPDIGFRYRWLDRLHEDPERRHSTFAVAYALARRIDAKKAAPEVWPGIEWIAAKAKVSVSTAKSELKWLHDRGWLRLGKRRPKYVIRVLTMPEVADQPATVVADQPATITTTGSSPSTKEDNIHSAACAAPSSEPNQPGDRSQKSDTDIARLLASFEQRVKERCPRMYQQSPAEAARAWNELRQLDWPEVWGNDEMTHWHALLRKGYAADDIADFALNFMWSVPQHDVPSLGDFLQYFDCYRREAA</sequence>
<evidence type="ECO:0008006" key="4">
    <source>
        <dbReference type="Google" id="ProtNLM"/>
    </source>
</evidence>
<protein>
    <recommendedName>
        <fullName evidence="4">Helix-turn-helix domain-containing protein</fullName>
    </recommendedName>
</protein>
<keyword evidence="3" id="KW-1185">Reference proteome</keyword>
<organism evidence="2 3">
    <name type="scientific">Bradyrhizobium erythrophlei</name>
    <dbReference type="NCBI Taxonomy" id="1437360"/>
    <lineage>
        <taxon>Bacteria</taxon>
        <taxon>Pseudomonadati</taxon>
        <taxon>Pseudomonadota</taxon>
        <taxon>Alphaproteobacteria</taxon>
        <taxon>Hyphomicrobiales</taxon>
        <taxon>Nitrobacteraceae</taxon>
        <taxon>Bradyrhizobium</taxon>
    </lineage>
</organism>
<feature type="compositionally biased region" description="Polar residues" evidence="1">
    <location>
        <begin position="125"/>
        <end position="135"/>
    </location>
</feature>
<accession>A0A1M7TEB9</accession>
<reference evidence="3" key="1">
    <citation type="submission" date="2016-11" db="EMBL/GenBank/DDBJ databases">
        <authorList>
            <person name="Varghese N."/>
            <person name="Submissions S."/>
        </authorList>
    </citation>
    <scope>NUCLEOTIDE SEQUENCE [LARGE SCALE GENOMIC DNA]</scope>
    <source>
        <strain evidence="3">GAS401</strain>
    </source>
</reference>
<evidence type="ECO:0000256" key="1">
    <source>
        <dbReference type="SAM" id="MobiDB-lite"/>
    </source>
</evidence>
<name>A0A1M7TEB9_9BRAD</name>
<evidence type="ECO:0000313" key="2">
    <source>
        <dbReference type="EMBL" id="SHN69104.1"/>
    </source>
</evidence>
<proteinExistence type="predicted"/>
<feature type="region of interest" description="Disordered" evidence="1">
    <location>
        <begin position="124"/>
        <end position="164"/>
    </location>
</feature>
<dbReference type="Proteomes" id="UP000184096">
    <property type="component" value="Chromosome I"/>
</dbReference>